<dbReference type="Proteomes" id="UP000587415">
    <property type="component" value="Unassembled WGS sequence"/>
</dbReference>
<gene>
    <name evidence="2" type="ORF">GGQ87_002881</name>
</gene>
<feature type="transmembrane region" description="Helical" evidence="1">
    <location>
        <begin position="24"/>
        <end position="42"/>
    </location>
</feature>
<evidence type="ECO:0000313" key="3">
    <source>
        <dbReference type="Proteomes" id="UP000587415"/>
    </source>
</evidence>
<keyword evidence="3" id="KW-1185">Reference proteome</keyword>
<name>A0A7X5YNQ6_9CAUL</name>
<dbReference type="AlphaFoldDB" id="A0A7X5YNQ6"/>
<keyword evidence="1" id="KW-0472">Membrane</keyword>
<dbReference type="EMBL" id="JAATJM010000002">
    <property type="protein sequence ID" value="NJC42586.1"/>
    <property type="molecule type" value="Genomic_DNA"/>
</dbReference>
<protein>
    <submittedName>
        <fullName evidence="2">Uncharacterized protein</fullName>
    </submittedName>
</protein>
<reference evidence="2 3" key="1">
    <citation type="submission" date="2020-03" db="EMBL/GenBank/DDBJ databases">
        <title>Genomic Encyclopedia of Type Strains, Phase IV (KMG-IV): sequencing the most valuable type-strain genomes for metagenomic binning, comparative biology and taxonomic classification.</title>
        <authorList>
            <person name="Goeker M."/>
        </authorList>
    </citation>
    <scope>NUCLEOTIDE SEQUENCE [LARGE SCALE GENOMIC DNA]</scope>
    <source>
        <strain evidence="2 3">DSM 4736</strain>
    </source>
</reference>
<organism evidence="2 3">
    <name type="scientific">Brevundimonas alba</name>
    <dbReference type="NCBI Taxonomy" id="74314"/>
    <lineage>
        <taxon>Bacteria</taxon>
        <taxon>Pseudomonadati</taxon>
        <taxon>Pseudomonadota</taxon>
        <taxon>Alphaproteobacteria</taxon>
        <taxon>Caulobacterales</taxon>
        <taxon>Caulobacteraceae</taxon>
        <taxon>Brevundimonas</taxon>
    </lineage>
</organism>
<evidence type="ECO:0000256" key="1">
    <source>
        <dbReference type="SAM" id="Phobius"/>
    </source>
</evidence>
<dbReference type="RefSeq" id="WP_168048891.1">
    <property type="nucleotide sequence ID" value="NZ_JAATJM010000002.1"/>
</dbReference>
<keyword evidence="1" id="KW-0812">Transmembrane</keyword>
<evidence type="ECO:0000313" key="2">
    <source>
        <dbReference type="EMBL" id="NJC42586.1"/>
    </source>
</evidence>
<accession>A0A7X5YNQ6</accession>
<keyword evidence="1" id="KW-1133">Transmembrane helix</keyword>
<proteinExistence type="predicted"/>
<comment type="caution">
    <text evidence="2">The sequence shown here is derived from an EMBL/GenBank/DDBJ whole genome shotgun (WGS) entry which is preliminary data.</text>
</comment>
<sequence length="119" mass="13142">MSRPPRRPRLGWKALLFWLVDHKAILGLPIAVAGIVAVWIVLDPHYPPKLVVGRITDLGRAPGPRAIVNAATVDVGGRSIFVGLPVRYGCEVGDDLRLQQLGVRWGYSYRIDDTHPPCE</sequence>